<evidence type="ECO:0000313" key="2">
    <source>
        <dbReference type="Proteomes" id="UP000528964"/>
    </source>
</evidence>
<dbReference type="Proteomes" id="UP000528964">
    <property type="component" value="Unassembled WGS sequence"/>
</dbReference>
<dbReference type="EMBL" id="JACIDR010000002">
    <property type="protein sequence ID" value="MBB3972811.1"/>
    <property type="molecule type" value="Genomic_DNA"/>
</dbReference>
<organism evidence="1 2">
    <name type="scientific">Hansschlegelia beijingensis</name>
    <dbReference type="NCBI Taxonomy" id="1133344"/>
    <lineage>
        <taxon>Bacteria</taxon>
        <taxon>Pseudomonadati</taxon>
        <taxon>Pseudomonadota</taxon>
        <taxon>Alphaproteobacteria</taxon>
        <taxon>Hyphomicrobiales</taxon>
        <taxon>Methylopilaceae</taxon>
        <taxon>Hansschlegelia</taxon>
    </lineage>
</organism>
<proteinExistence type="predicted"/>
<comment type="caution">
    <text evidence="1">The sequence shown here is derived from an EMBL/GenBank/DDBJ whole genome shotgun (WGS) entry which is preliminary data.</text>
</comment>
<name>A0A7W6GEE8_9HYPH</name>
<dbReference type="AlphaFoldDB" id="A0A7W6GEE8"/>
<gene>
    <name evidence="1" type="ORF">GGR24_001468</name>
</gene>
<dbReference type="RefSeq" id="WP_183394692.1">
    <property type="nucleotide sequence ID" value="NZ_JACIDR010000002.1"/>
</dbReference>
<protein>
    <submittedName>
        <fullName evidence="1">Uncharacterized protein</fullName>
    </submittedName>
</protein>
<evidence type="ECO:0000313" key="1">
    <source>
        <dbReference type="EMBL" id="MBB3972811.1"/>
    </source>
</evidence>
<accession>A0A7W6GEE8</accession>
<keyword evidence="2" id="KW-1185">Reference proteome</keyword>
<reference evidence="1 2" key="1">
    <citation type="submission" date="2020-08" db="EMBL/GenBank/DDBJ databases">
        <title>Genomic Encyclopedia of Type Strains, Phase IV (KMG-IV): sequencing the most valuable type-strain genomes for metagenomic binning, comparative biology and taxonomic classification.</title>
        <authorList>
            <person name="Goeker M."/>
        </authorList>
    </citation>
    <scope>NUCLEOTIDE SEQUENCE [LARGE SCALE GENOMIC DNA]</scope>
    <source>
        <strain evidence="1 2">DSM 25481</strain>
    </source>
</reference>
<sequence length="97" mass="10218">MNTILHSAGPVSELAPSAALASEPGSEKKPALKTRERLHELLSADAALDAFLRLLQPAIVAGVARLRLDISVNDFSELLDRADEVADFKIGAEVAAA</sequence>